<keyword evidence="6" id="KW-1185">Reference proteome</keyword>
<dbReference type="SUPFAM" id="SSF56112">
    <property type="entry name" value="Protein kinase-like (PK-like)"/>
    <property type="match status" value="1"/>
</dbReference>
<dbReference type="EC" id="2.7.11.1" evidence="2"/>
<dbReference type="Proteomes" id="UP001642260">
    <property type="component" value="Unassembled WGS sequence"/>
</dbReference>
<comment type="catalytic activity">
    <reaction evidence="2">
        <text>L-threonyl-[protein] + ATP = O-phospho-L-threonyl-[protein] + ADP + H(+)</text>
        <dbReference type="Rhea" id="RHEA:46608"/>
        <dbReference type="Rhea" id="RHEA-COMP:11060"/>
        <dbReference type="Rhea" id="RHEA-COMP:11605"/>
        <dbReference type="ChEBI" id="CHEBI:15378"/>
        <dbReference type="ChEBI" id="CHEBI:30013"/>
        <dbReference type="ChEBI" id="CHEBI:30616"/>
        <dbReference type="ChEBI" id="CHEBI:61977"/>
        <dbReference type="ChEBI" id="CHEBI:456216"/>
        <dbReference type="EC" id="2.7.11.1"/>
    </reaction>
</comment>
<keyword evidence="2" id="KW-0808">Transferase</keyword>
<feature type="domain" description="Acyltransferase C-terminal" evidence="4">
    <location>
        <begin position="70"/>
        <end position="99"/>
    </location>
</feature>
<comment type="subcellular location">
    <subcellularLocation>
        <location evidence="2">Cell membrane</location>
        <topology evidence="2">Lipid-anchor</topology>
    </subcellularLocation>
</comment>
<evidence type="ECO:0000256" key="1">
    <source>
        <dbReference type="ARBA" id="ARBA00008684"/>
    </source>
</evidence>
<sequence>MTFKDVTLEPHESETLNLKQHKSTQPPLSCIFLAPKGFVSAVSNMRSFVPAIYDITVAIPKTSPPPTMLRLFKGKPSVVHVHIKCHSMKDLPESEEEIAVVQRSVRVAEVTQKLQTMETLDLAENYCSQVEGTGVGKFRNKRLVSFIGYCAEGNERLLVAEYMVNDTLSKYLFHWEISR</sequence>
<keyword evidence="2" id="KW-0449">Lipoprotein</keyword>
<keyword evidence="2" id="KW-0723">Serine/threonine-protein kinase</keyword>
<feature type="region of interest" description="Disordered" evidence="3">
    <location>
        <begin position="1"/>
        <end position="20"/>
    </location>
</feature>
<dbReference type="PANTHER" id="PTHR45863:SF15">
    <property type="entry name" value="SERINE_THREONINE-PROTEIN KINASE BSK2"/>
    <property type="match status" value="1"/>
</dbReference>
<dbReference type="InterPro" id="IPR032098">
    <property type="entry name" value="Acyltransf_C"/>
</dbReference>
<dbReference type="Gene3D" id="3.30.200.20">
    <property type="entry name" value="Phosphorylase Kinase, domain 1"/>
    <property type="match status" value="1"/>
</dbReference>
<reference evidence="5 6" key="1">
    <citation type="submission" date="2022-03" db="EMBL/GenBank/DDBJ databases">
        <authorList>
            <person name="Macdonald S."/>
            <person name="Ahmed S."/>
            <person name="Newling K."/>
        </authorList>
    </citation>
    <scope>NUCLEOTIDE SEQUENCE [LARGE SCALE GENOMIC DNA]</scope>
</reference>
<comment type="similarity">
    <text evidence="1 2">Belongs to the protein kinase superfamily. Ser/Thr protein kinase family.</text>
</comment>
<feature type="compositionally biased region" description="Basic and acidic residues" evidence="3">
    <location>
        <begin position="1"/>
        <end position="14"/>
    </location>
</feature>
<protein>
    <recommendedName>
        <fullName evidence="2">Serine/threonine-protein kinase BSK</fullName>
        <ecNumber evidence="2">2.7.11.1</ecNumber>
    </recommendedName>
    <alternativeName>
        <fullName evidence="2">Brassinosteroid-signaling kinase</fullName>
    </alternativeName>
</protein>
<comment type="caution">
    <text evidence="5">The sequence shown here is derived from an EMBL/GenBank/DDBJ whole genome shotgun (WGS) entry which is preliminary data.</text>
</comment>
<dbReference type="GO" id="GO:0009742">
    <property type="term" value="P:brassinosteroid mediated signaling pathway"/>
    <property type="evidence" value="ECO:0007669"/>
    <property type="project" value="UniProtKB-UniRule"/>
</dbReference>
<dbReference type="InterPro" id="IPR011009">
    <property type="entry name" value="Kinase-like_dom_sf"/>
</dbReference>
<dbReference type="GO" id="GO:0012505">
    <property type="term" value="C:endomembrane system"/>
    <property type="evidence" value="ECO:0007669"/>
    <property type="project" value="UniProtKB-SubCell"/>
</dbReference>
<comment type="function">
    <text evidence="2">Serine/threonine kinase that acts as positive regulator of brassinosteroid (BR) signaling downstream of the receptor kinase BRI1.</text>
</comment>
<dbReference type="GO" id="GO:0106310">
    <property type="term" value="F:protein serine kinase activity"/>
    <property type="evidence" value="ECO:0007669"/>
    <property type="project" value="UniProtKB-UniRule"/>
</dbReference>
<evidence type="ECO:0000256" key="2">
    <source>
        <dbReference type="RuleBase" id="RU369005"/>
    </source>
</evidence>
<evidence type="ECO:0000313" key="5">
    <source>
        <dbReference type="EMBL" id="CAH8387640.1"/>
    </source>
</evidence>
<dbReference type="GO" id="GO:0005524">
    <property type="term" value="F:ATP binding"/>
    <property type="evidence" value="ECO:0007669"/>
    <property type="project" value="UniProtKB-UniRule"/>
</dbReference>
<comment type="catalytic activity">
    <reaction evidence="2">
        <text>L-seryl-[protein] + ATP = O-phospho-L-seryl-[protein] + ADP + H(+)</text>
        <dbReference type="Rhea" id="RHEA:17989"/>
        <dbReference type="Rhea" id="RHEA-COMP:9863"/>
        <dbReference type="Rhea" id="RHEA-COMP:11604"/>
        <dbReference type="ChEBI" id="CHEBI:15378"/>
        <dbReference type="ChEBI" id="CHEBI:29999"/>
        <dbReference type="ChEBI" id="CHEBI:30616"/>
        <dbReference type="ChEBI" id="CHEBI:83421"/>
        <dbReference type="ChEBI" id="CHEBI:456216"/>
        <dbReference type="EC" id="2.7.11.1"/>
    </reaction>
</comment>
<keyword evidence="2" id="KW-0067">ATP-binding</keyword>
<evidence type="ECO:0000259" key="4">
    <source>
        <dbReference type="Pfam" id="PF16076"/>
    </source>
</evidence>
<evidence type="ECO:0000313" key="6">
    <source>
        <dbReference type="Proteomes" id="UP001642260"/>
    </source>
</evidence>
<proteinExistence type="inferred from homology"/>
<name>A0ABC8LVY2_ERUVS</name>
<accession>A0ABC8LVY2</accession>
<keyword evidence="2" id="KW-0547">Nucleotide-binding</keyword>
<organism evidence="5 6">
    <name type="scientific">Eruca vesicaria subsp. sativa</name>
    <name type="common">Garden rocket</name>
    <name type="synonym">Eruca sativa</name>
    <dbReference type="NCBI Taxonomy" id="29727"/>
    <lineage>
        <taxon>Eukaryota</taxon>
        <taxon>Viridiplantae</taxon>
        <taxon>Streptophyta</taxon>
        <taxon>Embryophyta</taxon>
        <taxon>Tracheophyta</taxon>
        <taxon>Spermatophyta</taxon>
        <taxon>Magnoliopsida</taxon>
        <taxon>eudicotyledons</taxon>
        <taxon>Gunneridae</taxon>
        <taxon>Pentapetalae</taxon>
        <taxon>rosids</taxon>
        <taxon>malvids</taxon>
        <taxon>Brassicales</taxon>
        <taxon>Brassicaceae</taxon>
        <taxon>Brassiceae</taxon>
        <taxon>Eruca</taxon>
    </lineage>
</organism>
<keyword evidence="2" id="KW-0418">Kinase</keyword>
<comment type="subunit">
    <text evidence="2">Interacts with BRI1.</text>
</comment>
<dbReference type="Pfam" id="PF16076">
    <property type="entry name" value="Acyltransf_C"/>
    <property type="match status" value="1"/>
</dbReference>
<keyword evidence="2" id="KW-0519">Myristate</keyword>
<dbReference type="AlphaFoldDB" id="A0ABC8LVY2"/>
<keyword evidence="2" id="KW-0472">Membrane</keyword>
<dbReference type="InterPro" id="IPR045845">
    <property type="entry name" value="BSK"/>
</dbReference>
<gene>
    <name evidence="5" type="ORF">ERUC_LOCUS40123</name>
</gene>
<keyword evidence="2" id="KW-1003">Cell membrane</keyword>
<dbReference type="EMBL" id="CAKOAT010752931">
    <property type="protein sequence ID" value="CAH8387640.1"/>
    <property type="molecule type" value="Genomic_DNA"/>
</dbReference>
<evidence type="ECO:0000256" key="3">
    <source>
        <dbReference type="SAM" id="MobiDB-lite"/>
    </source>
</evidence>
<dbReference type="GO" id="GO:0004674">
    <property type="term" value="F:protein serine/threonine kinase activity"/>
    <property type="evidence" value="ECO:0007669"/>
    <property type="project" value="UniProtKB-UniRule"/>
</dbReference>
<dbReference type="PANTHER" id="PTHR45863">
    <property type="entry name" value="SERINE/THREONINE-PROTEIN KINASE BSK5"/>
    <property type="match status" value="1"/>
</dbReference>
<keyword evidence="2" id="KW-1070">Brassinosteroid signaling pathway</keyword>
<dbReference type="GO" id="GO:0005886">
    <property type="term" value="C:plasma membrane"/>
    <property type="evidence" value="ECO:0007669"/>
    <property type="project" value="UniProtKB-SubCell"/>
</dbReference>